<gene>
    <name evidence="2" type="primary">P0706E03.14</name>
</gene>
<sequence length="215" mass="23160">MSARGQGEAAPVSGEDEAAGSGCGRGRRQRGRSRGGCEGACGVRRGARPPSVRMVTEGRGSCGRAHQRRGRRCHGHSPTPTHLLPVLSTLADASSSSRRSPNYSPLYAPHAWHQTQTHRELLSHRRRRRIHASRRELLRHQLQRSLRRISQTDDASPRPPDADLRPVSGNGDGPSARPHREAGHSLACTVHVGVSLARRPRPLPAALSSSLAGAA</sequence>
<dbReference type="AlphaFoldDB" id="Q6K2P0"/>
<reference evidence="3" key="2">
    <citation type="journal article" date="2008" name="Nucleic Acids Res.">
        <title>The rice annotation project database (RAP-DB): 2008 update.</title>
        <authorList>
            <consortium name="The rice annotation project (RAP)"/>
        </authorList>
    </citation>
    <scope>GENOME REANNOTATION</scope>
    <source>
        <strain evidence="3">cv. Nipponbare</strain>
    </source>
</reference>
<evidence type="ECO:0000313" key="3">
    <source>
        <dbReference type="Proteomes" id="UP000000763"/>
    </source>
</evidence>
<organism evidence="2 3">
    <name type="scientific">Oryza sativa subsp. japonica</name>
    <name type="common">Rice</name>
    <dbReference type="NCBI Taxonomy" id="39947"/>
    <lineage>
        <taxon>Eukaryota</taxon>
        <taxon>Viridiplantae</taxon>
        <taxon>Streptophyta</taxon>
        <taxon>Embryophyta</taxon>
        <taxon>Tracheophyta</taxon>
        <taxon>Spermatophyta</taxon>
        <taxon>Magnoliopsida</taxon>
        <taxon>Liliopsida</taxon>
        <taxon>Poales</taxon>
        <taxon>Poaceae</taxon>
        <taxon>BOP clade</taxon>
        <taxon>Oryzoideae</taxon>
        <taxon>Oryzeae</taxon>
        <taxon>Oryzinae</taxon>
        <taxon>Oryza</taxon>
        <taxon>Oryza sativa</taxon>
    </lineage>
</organism>
<proteinExistence type="predicted"/>
<reference evidence="3" key="1">
    <citation type="journal article" date="2005" name="Nature">
        <title>The map-based sequence of the rice genome.</title>
        <authorList>
            <consortium name="International rice genome sequencing project (IRGSP)"/>
            <person name="Matsumoto T."/>
            <person name="Wu J."/>
            <person name="Kanamori H."/>
            <person name="Katayose Y."/>
            <person name="Fujisawa M."/>
            <person name="Namiki N."/>
            <person name="Mizuno H."/>
            <person name="Yamamoto K."/>
            <person name="Antonio B.A."/>
            <person name="Baba T."/>
            <person name="Sakata K."/>
            <person name="Nagamura Y."/>
            <person name="Aoki H."/>
            <person name="Arikawa K."/>
            <person name="Arita K."/>
            <person name="Bito T."/>
            <person name="Chiden Y."/>
            <person name="Fujitsuka N."/>
            <person name="Fukunaka R."/>
            <person name="Hamada M."/>
            <person name="Harada C."/>
            <person name="Hayashi A."/>
            <person name="Hijishita S."/>
            <person name="Honda M."/>
            <person name="Hosokawa S."/>
            <person name="Ichikawa Y."/>
            <person name="Idonuma A."/>
            <person name="Iijima M."/>
            <person name="Ikeda M."/>
            <person name="Ikeno M."/>
            <person name="Ito K."/>
            <person name="Ito S."/>
            <person name="Ito T."/>
            <person name="Ito Y."/>
            <person name="Ito Y."/>
            <person name="Iwabuchi A."/>
            <person name="Kamiya K."/>
            <person name="Karasawa W."/>
            <person name="Kurita K."/>
            <person name="Katagiri S."/>
            <person name="Kikuta A."/>
            <person name="Kobayashi H."/>
            <person name="Kobayashi N."/>
            <person name="Machita K."/>
            <person name="Maehara T."/>
            <person name="Masukawa M."/>
            <person name="Mizubayashi T."/>
            <person name="Mukai Y."/>
            <person name="Nagasaki H."/>
            <person name="Nagata Y."/>
            <person name="Naito S."/>
            <person name="Nakashima M."/>
            <person name="Nakama Y."/>
            <person name="Nakamichi Y."/>
            <person name="Nakamura M."/>
            <person name="Meguro A."/>
            <person name="Negishi M."/>
            <person name="Ohta I."/>
            <person name="Ohta T."/>
            <person name="Okamoto M."/>
            <person name="Ono N."/>
            <person name="Saji S."/>
            <person name="Sakaguchi M."/>
            <person name="Sakai K."/>
            <person name="Shibata M."/>
            <person name="Shimokawa T."/>
            <person name="Song J."/>
            <person name="Takazaki Y."/>
            <person name="Terasawa K."/>
            <person name="Tsugane M."/>
            <person name="Tsuji K."/>
            <person name="Ueda S."/>
            <person name="Waki K."/>
            <person name="Yamagata H."/>
            <person name="Yamamoto M."/>
            <person name="Yamamoto S."/>
            <person name="Yamane H."/>
            <person name="Yoshiki S."/>
            <person name="Yoshihara R."/>
            <person name="Yukawa K."/>
            <person name="Zhong H."/>
            <person name="Yano M."/>
            <person name="Yuan Q."/>
            <person name="Ouyang S."/>
            <person name="Liu J."/>
            <person name="Jones K.M."/>
            <person name="Gansberger K."/>
            <person name="Moffat K."/>
            <person name="Hill J."/>
            <person name="Bera J."/>
            <person name="Fadrosh D."/>
            <person name="Jin S."/>
            <person name="Johri S."/>
            <person name="Kim M."/>
            <person name="Overton L."/>
            <person name="Reardon M."/>
            <person name="Tsitrin T."/>
            <person name="Vuong H."/>
            <person name="Weaver B."/>
            <person name="Ciecko A."/>
            <person name="Tallon L."/>
            <person name="Jackson J."/>
            <person name="Pai G."/>
            <person name="Aken S.V."/>
            <person name="Utterback T."/>
            <person name="Reidmuller S."/>
            <person name="Feldblyum T."/>
            <person name="Hsiao J."/>
            <person name="Zismann V."/>
            <person name="Iobst S."/>
            <person name="de Vazeille A.R."/>
            <person name="Buell C.R."/>
            <person name="Ying K."/>
            <person name="Li Y."/>
            <person name="Lu T."/>
            <person name="Huang Y."/>
            <person name="Zhao Q."/>
            <person name="Feng Q."/>
            <person name="Zhang L."/>
            <person name="Zhu J."/>
            <person name="Weng Q."/>
            <person name="Mu J."/>
            <person name="Lu Y."/>
            <person name="Fan D."/>
            <person name="Liu Y."/>
            <person name="Guan J."/>
            <person name="Zhang Y."/>
            <person name="Yu S."/>
            <person name="Liu X."/>
            <person name="Zhang Y."/>
            <person name="Hong G."/>
            <person name="Han B."/>
            <person name="Choisne N."/>
            <person name="Demange N."/>
            <person name="Orjeda G."/>
            <person name="Samain S."/>
            <person name="Cattolico L."/>
            <person name="Pelletier E."/>
            <person name="Couloux A."/>
            <person name="Segurens B."/>
            <person name="Wincker P."/>
            <person name="D'Hont A."/>
            <person name="Scarpelli C."/>
            <person name="Weissenbach J."/>
            <person name="Salanoubat M."/>
            <person name="Quetier F."/>
            <person name="Yu Y."/>
            <person name="Kim H.R."/>
            <person name="Rambo T."/>
            <person name="Currie J."/>
            <person name="Collura K."/>
            <person name="Luo M."/>
            <person name="Yang T."/>
            <person name="Ammiraju J.S.S."/>
            <person name="Engler F."/>
            <person name="Soderlund C."/>
            <person name="Wing R.A."/>
            <person name="Palmer L.E."/>
            <person name="de la Bastide M."/>
            <person name="Spiegel L."/>
            <person name="Nascimento L."/>
            <person name="Zutavern T."/>
            <person name="O'Shaughnessy A."/>
            <person name="Dike S."/>
            <person name="Dedhia N."/>
            <person name="Preston R."/>
            <person name="Balija V."/>
            <person name="McCombie W.R."/>
            <person name="Chow T."/>
            <person name="Chen H."/>
            <person name="Chung M."/>
            <person name="Chen C."/>
            <person name="Shaw J."/>
            <person name="Wu H."/>
            <person name="Hsiao K."/>
            <person name="Chao Y."/>
            <person name="Chu M."/>
            <person name="Cheng C."/>
            <person name="Hour A."/>
            <person name="Lee P."/>
            <person name="Lin S."/>
            <person name="Lin Y."/>
            <person name="Liou J."/>
            <person name="Liu S."/>
            <person name="Hsing Y."/>
            <person name="Raghuvanshi S."/>
            <person name="Mohanty A."/>
            <person name="Bharti A.K."/>
            <person name="Gaur A."/>
            <person name="Gupta V."/>
            <person name="Kumar D."/>
            <person name="Ravi V."/>
            <person name="Vij S."/>
            <person name="Kapur A."/>
            <person name="Khurana P."/>
            <person name="Khurana P."/>
            <person name="Khurana J.P."/>
            <person name="Tyagi A.K."/>
            <person name="Gaikwad K."/>
            <person name="Singh A."/>
            <person name="Dalal V."/>
            <person name="Srivastava S."/>
            <person name="Dixit A."/>
            <person name="Pal A.K."/>
            <person name="Ghazi I.A."/>
            <person name="Yadav M."/>
            <person name="Pandit A."/>
            <person name="Bhargava A."/>
            <person name="Sureshbabu K."/>
            <person name="Batra K."/>
            <person name="Sharma T.R."/>
            <person name="Mohapatra T."/>
            <person name="Singh N.K."/>
            <person name="Messing J."/>
            <person name="Nelson A.B."/>
            <person name="Fuks G."/>
            <person name="Kavchok S."/>
            <person name="Keizer G."/>
            <person name="Linton E."/>
            <person name="Llaca V."/>
            <person name="Song R."/>
            <person name="Tanyolac B."/>
            <person name="Young S."/>
            <person name="Ho-Il K."/>
            <person name="Hahn J.H."/>
            <person name="Sangsakoo G."/>
            <person name="Vanavichit A."/>
            <person name="de Mattos Luiz.A.T."/>
            <person name="Zimmer P.D."/>
            <person name="Malone G."/>
            <person name="Dellagostin O."/>
            <person name="de Oliveira A.C."/>
            <person name="Bevan M."/>
            <person name="Bancroft I."/>
            <person name="Minx P."/>
            <person name="Cordum H."/>
            <person name="Wilson R."/>
            <person name="Cheng Z."/>
            <person name="Jin W."/>
            <person name="Jiang J."/>
            <person name="Leong S.A."/>
            <person name="Iwama H."/>
            <person name="Gojobori T."/>
            <person name="Itoh T."/>
            <person name="Niimura Y."/>
            <person name="Fujii Y."/>
            <person name="Habara T."/>
            <person name="Sakai H."/>
            <person name="Sato Y."/>
            <person name="Wilson G."/>
            <person name="Kumar K."/>
            <person name="McCouch S."/>
            <person name="Juretic N."/>
            <person name="Hoen D."/>
            <person name="Wright S."/>
            <person name="Bruskiewich R."/>
            <person name="Bureau T."/>
            <person name="Miyao A."/>
            <person name="Hirochika H."/>
            <person name="Nishikawa T."/>
            <person name="Kadowaki K."/>
            <person name="Sugiura M."/>
            <person name="Burr B."/>
            <person name="Sasaki T."/>
        </authorList>
    </citation>
    <scope>NUCLEOTIDE SEQUENCE [LARGE SCALE GENOMIC DNA]</scope>
    <source>
        <strain evidence="3">cv. Nipponbare</strain>
    </source>
</reference>
<feature type="compositionally biased region" description="Basic residues" evidence="1">
    <location>
        <begin position="65"/>
        <end position="75"/>
    </location>
</feature>
<accession>Q6K2P0</accession>
<feature type="region of interest" description="Disordered" evidence="1">
    <location>
        <begin position="142"/>
        <end position="184"/>
    </location>
</feature>
<protein>
    <submittedName>
        <fullName evidence="2">Uncharacterized protein</fullName>
    </submittedName>
</protein>
<dbReference type="EMBL" id="AP005811">
    <property type="protein sequence ID" value="BAD23603.1"/>
    <property type="molecule type" value="Genomic_DNA"/>
</dbReference>
<dbReference type="Proteomes" id="UP000000763">
    <property type="component" value="Chromosome 9"/>
</dbReference>
<name>Q6K2P0_ORYSJ</name>
<evidence type="ECO:0000313" key="2">
    <source>
        <dbReference type="EMBL" id="BAD23603.1"/>
    </source>
</evidence>
<feature type="region of interest" description="Disordered" evidence="1">
    <location>
        <begin position="1"/>
        <end position="115"/>
    </location>
</feature>
<evidence type="ECO:0000256" key="1">
    <source>
        <dbReference type="SAM" id="MobiDB-lite"/>
    </source>
</evidence>